<dbReference type="Proteomes" id="UP000198900">
    <property type="component" value="Unassembled WGS sequence"/>
</dbReference>
<evidence type="ECO:0000313" key="2">
    <source>
        <dbReference type="Proteomes" id="UP000198900"/>
    </source>
</evidence>
<gene>
    <name evidence="1" type="ORF">SAMN04487926_11862</name>
</gene>
<dbReference type="EMBL" id="FNDI01000018">
    <property type="protein sequence ID" value="SDI50643.1"/>
    <property type="molecule type" value="Genomic_DNA"/>
</dbReference>
<protein>
    <submittedName>
        <fullName evidence="1">Uncharacterized protein</fullName>
    </submittedName>
</protein>
<evidence type="ECO:0000313" key="1">
    <source>
        <dbReference type="EMBL" id="SDI50643.1"/>
    </source>
</evidence>
<organism evidence="1 2">
    <name type="scientific">Paraburkholderia steynii</name>
    <dbReference type="NCBI Taxonomy" id="1245441"/>
    <lineage>
        <taxon>Bacteria</taxon>
        <taxon>Pseudomonadati</taxon>
        <taxon>Pseudomonadota</taxon>
        <taxon>Betaproteobacteria</taxon>
        <taxon>Burkholderiales</taxon>
        <taxon>Burkholderiaceae</taxon>
        <taxon>Paraburkholderia</taxon>
    </lineage>
</organism>
<proteinExistence type="predicted"/>
<sequence length="97" mass="10603">MSLSSCTARERLMLPRPSSAICGGFSYRLGNAALRLRDDVAQCPCSRRCYCRGRDLPGKHRAQVSPAFNMTAPALRSMGLIMNITMNAAQRSKPITA</sequence>
<dbReference type="AlphaFoldDB" id="A0A7Z7FLA7"/>
<keyword evidence="2" id="KW-1185">Reference proteome</keyword>
<comment type="caution">
    <text evidence="1">The sequence shown here is derived from an EMBL/GenBank/DDBJ whole genome shotgun (WGS) entry which is preliminary data.</text>
</comment>
<reference evidence="1" key="1">
    <citation type="submission" date="2016-10" db="EMBL/GenBank/DDBJ databases">
        <authorList>
            <person name="Varghese N."/>
            <person name="Submissions S."/>
        </authorList>
    </citation>
    <scope>NUCLEOTIDE SEQUENCE [LARGE SCALE GENOMIC DNA]</scope>
    <source>
        <strain evidence="1">YR281</strain>
    </source>
</reference>
<accession>A0A7Z7FLA7</accession>
<name>A0A7Z7FLA7_9BURK</name>